<dbReference type="PANTHER" id="PTHR33175:SF2">
    <property type="entry name" value="INTEGRATION HOST FACTOR SUBUNIT ALPHA"/>
    <property type="match status" value="1"/>
</dbReference>
<evidence type="ECO:0000256" key="5">
    <source>
        <dbReference type="ARBA" id="ARBA00023125"/>
    </source>
</evidence>
<keyword evidence="6 8" id="KW-0804">Transcription</keyword>
<organism evidence="11 12">
    <name type="scientific">Pseudacidovorax intermedius</name>
    <dbReference type="NCBI Taxonomy" id="433924"/>
    <lineage>
        <taxon>Bacteria</taxon>
        <taxon>Pseudomonadati</taxon>
        <taxon>Pseudomonadota</taxon>
        <taxon>Betaproteobacteria</taxon>
        <taxon>Burkholderiales</taxon>
        <taxon>Comamonadaceae</taxon>
        <taxon>Pseudacidovorax</taxon>
    </lineage>
</organism>
<keyword evidence="7 8" id="KW-0233">DNA recombination</keyword>
<dbReference type="EMBL" id="QQAV01000002">
    <property type="protein sequence ID" value="RDI27451.1"/>
    <property type="molecule type" value="Genomic_DNA"/>
</dbReference>
<comment type="function">
    <text evidence="8 10">This protein is one of the two subunits of integration host factor, a specific DNA-binding protein that functions in genetic recombination as well as in transcriptional and translational control.</text>
</comment>
<dbReference type="SMART" id="SM00411">
    <property type="entry name" value="BHL"/>
    <property type="match status" value="1"/>
</dbReference>
<dbReference type="GO" id="GO:0006355">
    <property type="term" value="P:regulation of DNA-templated transcription"/>
    <property type="evidence" value="ECO:0007669"/>
    <property type="project" value="UniProtKB-UniRule"/>
</dbReference>
<dbReference type="InterPro" id="IPR000119">
    <property type="entry name" value="Hist_DNA-bd"/>
</dbReference>
<evidence type="ECO:0000256" key="2">
    <source>
        <dbReference type="ARBA" id="ARBA00018329"/>
    </source>
</evidence>
<dbReference type="HAMAP" id="MF_00380">
    <property type="entry name" value="IHF_alpha"/>
    <property type="match status" value="1"/>
</dbReference>
<reference evidence="11 12" key="1">
    <citation type="submission" date="2018-07" db="EMBL/GenBank/DDBJ databases">
        <title>Genomic Encyclopedia of Type Strains, Phase IV (KMG-IV): sequencing the most valuable type-strain genomes for metagenomic binning, comparative biology and taxonomic classification.</title>
        <authorList>
            <person name="Goeker M."/>
        </authorList>
    </citation>
    <scope>NUCLEOTIDE SEQUENCE [LARGE SCALE GENOMIC DNA]</scope>
    <source>
        <strain evidence="11 12">DSM 21352</strain>
    </source>
</reference>
<comment type="similarity">
    <text evidence="1 8 9">Belongs to the bacterial histone-like protein family.</text>
</comment>
<protein>
    <recommendedName>
        <fullName evidence="2 8">Integration host factor subunit alpha</fullName>
        <shortName evidence="8">IHF-alpha</shortName>
    </recommendedName>
</protein>
<dbReference type="PRINTS" id="PR01727">
    <property type="entry name" value="DNABINDINGHU"/>
</dbReference>
<dbReference type="GO" id="GO:0006417">
    <property type="term" value="P:regulation of translation"/>
    <property type="evidence" value="ECO:0007669"/>
    <property type="project" value="UniProtKB-UniRule"/>
</dbReference>
<dbReference type="Proteomes" id="UP000255265">
    <property type="component" value="Unassembled WGS sequence"/>
</dbReference>
<name>A0A370FJW3_9BURK</name>
<comment type="caution">
    <text evidence="11">The sequence shown here is derived from an EMBL/GenBank/DDBJ whole genome shotgun (WGS) entry which is preliminary data.</text>
</comment>
<evidence type="ECO:0000256" key="3">
    <source>
        <dbReference type="ARBA" id="ARBA00022845"/>
    </source>
</evidence>
<keyword evidence="12" id="KW-1185">Reference proteome</keyword>
<dbReference type="RefSeq" id="WP_017760992.1">
    <property type="nucleotide sequence ID" value="NZ_CALFYD010000246.1"/>
</dbReference>
<dbReference type="Pfam" id="PF00216">
    <property type="entry name" value="Bac_DNA_binding"/>
    <property type="match status" value="1"/>
</dbReference>
<keyword evidence="5 8" id="KW-0238">DNA-binding</keyword>
<dbReference type="GO" id="GO:0006310">
    <property type="term" value="P:DNA recombination"/>
    <property type="evidence" value="ECO:0007669"/>
    <property type="project" value="UniProtKB-UniRule"/>
</dbReference>
<dbReference type="GO" id="GO:0030527">
    <property type="term" value="F:structural constituent of chromatin"/>
    <property type="evidence" value="ECO:0007669"/>
    <property type="project" value="InterPro"/>
</dbReference>
<dbReference type="InterPro" id="IPR005684">
    <property type="entry name" value="IHF_alpha"/>
</dbReference>
<evidence type="ECO:0000256" key="9">
    <source>
        <dbReference type="RuleBase" id="RU003939"/>
    </source>
</evidence>
<dbReference type="CDD" id="cd13835">
    <property type="entry name" value="IHF_A"/>
    <property type="match status" value="1"/>
</dbReference>
<evidence type="ECO:0000256" key="6">
    <source>
        <dbReference type="ARBA" id="ARBA00023163"/>
    </source>
</evidence>
<dbReference type="Gene3D" id="4.10.520.10">
    <property type="entry name" value="IHF-like DNA-binding proteins"/>
    <property type="match status" value="1"/>
</dbReference>
<comment type="subunit">
    <text evidence="8 10">Heterodimer of an alpha and a beta chain.</text>
</comment>
<proteinExistence type="inferred from homology"/>
<evidence type="ECO:0000256" key="4">
    <source>
        <dbReference type="ARBA" id="ARBA00023015"/>
    </source>
</evidence>
<dbReference type="PROSITE" id="PS00045">
    <property type="entry name" value="HISTONE_LIKE"/>
    <property type="match status" value="1"/>
</dbReference>
<dbReference type="NCBIfam" id="TIGR00987">
    <property type="entry name" value="himA"/>
    <property type="match status" value="1"/>
</dbReference>
<dbReference type="STRING" id="433924.NS331_12805"/>
<dbReference type="InterPro" id="IPR010992">
    <property type="entry name" value="IHF-like_DNA-bd_dom_sf"/>
</dbReference>
<gene>
    <name evidence="8" type="primary">ihfA</name>
    <name evidence="8" type="synonym">himA</name>
    <name evidence="11" type="ORF">DFR41_102490</name>
</gene>
<evidence type="ECO:0000313" key="12">
    <source>
        <dbReference type="Proteomes" id="UP000255265"/>
    </source>
</evidence>
<evidence type="ECO:0000256" key="8">
    <source>
        <dbReference type="HAMAP-Rule" id="MF_00380"/>
    </source>
</evidence>
<accession>A0A370FJW3</accession>
<dbReference type="GO" id="GO:0005829">
    <property type="term" value="C:cytosol"/>
    <property type="evidence" value="ECO:0007669"/>
    <property type="project" value="TreeGrafter"/>
</dbReference>
<evidence type="ECO:0000256" key="1">
    <source>
        <dbReference type="ARBA" id="ARBA00010529"/>
    </source>
</evidence>
<sequence length="126" mass="13739">MEFKIDAIETPALTKAQLSELLFEQIGLNKREAKDMVEAFFEVIAQRLIEGDEVKISGFGNFQIRTKAARPGRNPRTGESIPIGPRRVAVFHASAKLKEQLHEAVAADAASPVTAAPIEAERAELG</sequence>
<dbReference type="GO" id="GO:0003677">
    <property type="term" value="F:DNA binding"/>
    <property type="evidence" value="ECO:0007669"/>
    <property type="project" value="UniProtKB-UniRule"/>
</dbReference>
<evidence type="ECO:0000256" key="10">
    <source>
        <dbReference type="RuleBase" id="RU004485"/>
    </source>
</evidence>
<keyword evidence="3 8" id="KW-0810">Translation regulation</keyword>
<dbReference type="SUPFAM" id="SSF47729">
    <property type="entry name" value="IHF-like DNA-binding proteins"/>
    <property type="match status" value="1"/>
</dbReference>
<evidence type="ECO:0000256" key="7">
    <source>
        <dbReference type="ARBA" id="ARBA00023172"/>
    </source>
</evidence>
<dbReference type="AlphaFoldDB" id="A0A370FJW3"/>
<evidence type="ECO:0000313" key="11">
    <source>
        <dbReference type="EMBL" id="RDI27451.1"/>
    </source>
</evidence>
<dbReference type="OrthoDB" id="9797747at2"/>
<dbReference type="PANTHER" id="PTHR33175">
    <property type="entry name" value="DNA-BINDING PROTEIN HU"/>
    <property type="match status" value="1"/>
</dbReference>
<dbReference type="NCBIfam" id="NF001401">
    <property type="entry name" value="PRK00285.1"/>
    <property type="match status" value="1"/>
</dbReference>
<keyword evidence="4 8" id="KW-0805">Transcription regulation</keyword>
<dbReference type="InterPro" id="IPR020816">
    <property type="entry name" value="Histone-like_DNA-bd_CS"/>
</dbReference>
<dbReference type="GO" id="GO:0009893">
    <property type="term" value="P:positive regulation of metabolic process"/>
    <property type="evidence" value="ECO:0007669"/>
    <property type="project" value="UniProtKB-ARBA"/>
</dbReference>